<reference evidence="8 9" key="1">
    <citation type="submission" date="2020-08" db="EMBL/GenBank/DDBJ databases">
        <title>Genomic Encyclopedia of Type Strains, Phase IV (KMG-IV): sequencing the most valuable type-strain genomes for metagenomic binning, comparative biology and taxonomic classification.</title>
        <authorList>
            <person name="Goeker M."/>
        </authorList>
    </citation>
    <scope>NUCLEOTIDE SEQUENCE [LARGE SCALE GENOMIC DNA]</scope>
    <source>
        <strain evidence="8 9">DSM 2461</strain>
    </source>
</reference>
<evidence type="ECO:0000256" key="6">
    <source>
        <dbReference type="HAMAP-Rule" id="MF_00020"/>
    </source>
</evidence>
<dbReference type="GO" id="GO:0006083">
    <property type="term" value="P:acetate metabolic process"/>
    <property type="evidence" value="ECO:0007669"/>
    <property type="project" value="TreeGrafter"/>
</dbReference>
<comment type="function">
    <text evidence="6">Catalyzes the formation of acetyl phosphate from acetate and ATP. Can also catalyze the reverse reaction.</text>
</comment>
<dbReference type="Pfam" id="PF00871">
    <property type="entry name" value="Acetate_kinase"/>
    <property type="match status" value="1"/>
</dbReference>
<keyword evidence="2 6" id="KW-0808">Transferase</keyword>
<gene>
    <name evidence="6" type="primary">ackA</name>
    <name evidence="8" type="ORF">HNR50_004227</name>
</gene>
<comment type="caution">
    <text evidence="8">The sequence shown here is derived from an EMBL/GenBank/DDBJ whole genome shotgun (WGS) entry which is preliminary data.</text>
</comment>
<dbReference type="PIRSF" id="PIRSF000722">
    <property type="entry name" value="Acetate_prop_kin"/>
    <property type="match status" value="1"/>
</dbReference>
<dbReference type="PANTHER" id="PTHR21060">
    <property type="entry name" value="ACETATE KINASE"/>
    <property type="match status" value="1"/>
</dbReference>
<evidence type="ECO:0000256" key="4">
    <source>
        <dbReference type="ARBA" id="ARBA00022777"/>
    </source>
</evidence>
<keyword evidence="9" id="KW-1185">Reference proteome</keyword>
<keyword evidence="6" id="KW-0460">Magnesium</keyword>
<evidence type="ECO:0000256" key="3">
    <source>
        <dbReference type="ARBA" id="ARBA00022741"/>
    </source>
</evidence>
<feature type="site" description="Transition state stabilizer" evidence="6">
    <location>
        <position position="233"/>
    </location>
</feature>
<evidence type="ECO:0000256" key="2">
    <source>
        <dbReference type="ARBA" id="ARBA00022679"/>
    </source>
</evidence>
<dbReference type="InterPro" id="IPR043129">
    <property type="entry name" value="ATPase_NBD"/>
</dbReference>
<keyword evidence="3 6" id="KW-0547">Nucleotide-binding</keyword>
<evidence type="ECO:0000256" key="5">
    <source>
        <dbReference type="ARBA" id="ARBA00022840"/>
    </source>
</evidence>
<dbReference type="SUPFAM" id="SSF53067">
    <property type="entry name" value="Actin-like ATPase domain"/>
    <property type="match status" value="2"/>
</dbReference>
<dbReference type="Proteomes" id="UP000587760">
    <property type="component" value="Unassembled WGS sequence"/>
</dbReference>
<dbReference type="NCBIfam" id="TIGR00016">
    <property type="entry name" value="ackA"/>
    <property type="match status" value="1"/>
</dbReference>
<protein>
    <recommendedName>
        <fullName evidence="6">Acetate kinase</fullName>
        <ecNumber evidence="6">2.7.2.1</ecNumber>
    </recommendedName>
    <alternativeName>
        <fullName evidence="6">Acetokinase</fullName>
    </alternativeName>
</protein>
<feature type="binding site" evidence="6">
    <location>
        <position position="7"/>
    </location>
    <ligand>
        <name>Mg(2+)</name>
        <dbReference type="ChEBI" id="CHEBI:18420"/>
    </ligand>
</feature>
<comment type="cofactor">
    <cofactor evidence="6">
        <name>Mg(2+)</name>
        <dbReference type="ChEBI" id="CHEBI:18420"/>
    </cofactor>
    <cofactor evidence="6">
        <name>Mn(2+)</name>
        <dbReference type="ChEBI" id="CHEBI:29035"/>
    </cofactor>
    <text evidence="6">Mg(2+). Can also accept Mn(2+).</text>
</comment>
<dbReference type="GO" id="GO:0005524">
    <property type="term" value="F:ATP binding"/>
    <property type="evidence" value="ECO:0007669"/>
    <property type="project" value="UniProtKB-KW"/>
</dbReference>
<dbReference type="AlphaFoldDB" id="A0A841RH55"/>
<dbReference type="PANTHER" id="PTHR21060:SF15">
    <property type="entry name" value="ACETATE KINASE-RELATED"/>
    <property type="match status" value="1"/>
</dbReference>
<keyword evidence="6" id="KW-0963">Cytoplasm</keyword>
<comment type="pathway">
    <text evidence="6">Metabolic intermediate biosynthesis; acetyl-CoA biosynthesis; acetyl-CoA from acetate: step 1/2.</text>
</comment>
<comment type="similarity">
    <text evidence="1 6 7">Belongs to the acetokinase family.</text>
</comment>
<dbReference type="RefSeq" id="WP_184748765.1">
    <property type="nucleotide sequence ID" value="NZ_JACHGJ010000013.1"/>
</dbReference>
<feature type="binding site" evidence="6">
    <location>
        <position position="377"/>
    </location>
    <ligand>
        <name>Mg(2+)</name>
        <dbReference type="ChEBI" id="CHEBI:18420"/>
    </ligand>
</feature>
<feature type="binding site" evidence="6">
    <location>
        <begin position="200"/>
        <end position="204"/>
    </location>
    <ligand>
        <name>ATP</name>
        <dbReference type="ChEBI" id="CHEBI:30616"/>
    </ligand>
</feature>
<name>A0A841RH55_9SPIO</name>
<comment type="subunit">
    <text evidence="6">Homodimer.</text>
</comment>
<comment type="subcellular location">
    <subcellularLocation>
        <location evidence="6">Cytoplasm</location>
    </subcellularLocation>
</comment>
<dbReference type="InterPro" id="IPR023865">
    <property type="entry name" value="Aliphatic_acid_kinase_CS"/>
</dbReference>
<keyword evidence="6" id="KW-0479">Metal-binding</keyword>
<dbReference type="InterPro" id="IPR004372">
    <property type="entry name" value="Ac/propionate_kinase"/>
</dbReference>
<comment type="catalytic activity">
    <reaction evidence="6">
        <text>acetate + ATP = acetyl phosphate + ADP</text>
        <dbReference type="Rhea" id="RHEA:11352"/>
        <dbReference type="ChEBI" id="CHEBI:22191"/>
        <dbReference type="ChEBI" id="CHEBI:30089"/>
        <dbReference type="ChEBI" id="CHEBI:30616"/>
        <dbReference type="ChEBI" id="CHEBI:456216"/>
        <dbReference type="EC" id="2.7.2.1"/>
    </reaction>
</comment>
<feature type="active site" description="Proton donor/acceptor" evidence="6">
    <location>
        <position position="140"/>
    </location>
</feature>
<dbReference type="HAMAP" id="MF_00020">
    <property type="entry name" value="Acetate_kinase"/>
    <property type="match status" value="1"/>
</dbReference>
<feature type="binding site" evidence="6">
    <location>
        <position position="83"/>
    </location>
    <ligand>
        <name>substrate</name>
    </ligand>
</feature>
<evidence type="ECO:0000313" key="9">
    <source>
        <dbReference type="Proteomes" id="UP000587760"/>
    </source>
</evidence>
<dbReference type="EC" id="2.7.2.1" evidence="6"/>
<dbReference type="InterPro" id="IPR000890">
    <property type="entry name" value="Aliphatic_acid_kin_short-chain"/>
</dbReference>
<organism evidence="8 9">
    <name type="scientific">Spirochaeta isovalerica</name>
    <dbReference type="NCBI Taxonomy" id="150"/>
    <lineage>
        <taxon>Bacteria</taxon>
        <taxon>Pseudomonadati</taxon>
        <taxon>Spirochaetota</taxon>
        <taxon>Spirochaetia</taxon>
        <taxon>Spirochaetales</taxon>
        <taxon>Spirochaetaceae</taxon>
        <taxon>Spirochaeta</taxon>
    </lineage>
</organism>
<feature type="binding site" evidence="6">
    <location>
        <begin position="275"/>
        <end position="277"/>
    </location>
    <ligand>
        <name>ATP</name>
        <dbReference type="ChEBI" id="CHEBI:30616"/>
    </ligand>
</feature>
<feature type="site" description="Transition state stabilizer" evidence="6">
    <location>
        <position position="172"/>
    </location>
</feature>
<dbReference type="GO" id="GO:0005737">
    <property type="term" value="C:cytoplasm"/>
    <property type="evidence" value="ECO:0007669"/>
    <property type="project" value="UniProtKB-SubCell"/>
</dbReference>
<evidence type="ECO:0000256" key="7">
    <source>
        <dbReference type="RuleBase" id="RU003835"/>
    </source>
</evidence>
<keyword evidence="5 6" id="KW-0067">ATP-binding</keyword>
<feature type="binding site" evidence="6">
    <location>
        <position position="14"/>
    </location>
    <ligand>
        <name>ATP</name>
        <dbReference type="ChEBI" id="CHEBI:30616"/>
    </ligand>
</feature>
<evidence type="ECO:0000313" key="8">
    <source>
        <dbReference type="EMBL" id="MBB6482527.1"/>
    </source>
</evidence>
<feature type="binding site" evidence="6">
    <location>
        <begin position="324"/>
        <end position="328"/>
    </location>
    <ligand>
        <name>ATP</name>
        <dbReference type="ChEBI" id="CHEBI:30616"/>
    </ligand>
</feature>
<accession>A0A841RH55</accession>
<dbReference type="PROSITE" id="PS01075">
    <property type="entry name" value="ACETATE_KINASE_1"/>
    <property type="match status" value="1"/>
</dbReference>
<dbReference type="PRINTS" id="PR00471">
    <property type="entry name" value="ACETATEKNASE"/>
</dbReference>
<dbReference type="Gene3D" id="3.30.420.40">
    <property type="match status" value="2"/>
</dbReference>
<keyword evidence="4 6" id="KW-0418">Kinase</keyword>
<sequence>MQILVINSGSSSIKFQWLESLTGEVFYSGLVERIGMASGRLSLRKGGGKSKKTEKPIANHKEGLTMIFSQLQNMNKIEAVGHRVVNGGEYFSAPCLIDEQALKKIRKCIPLAPLHNPANCQGIEAALSLLPHVPHIAVFDTSFHRTIKEKNYLYAIPYDYYSRDGIRKYGFHGSSHKYVTIRAAEMLNKDVKDISGISCHLGNGVSLTAIRHGCSIDTSMGYGTISGVPMGTRSGDLDPAVILNLLQEKEVSPDQLSDLLYRESGLKGLSGLSPDMRDLLKAESEGHERAAAAVEIFVNSIRKYIGAYLTQLGGKPDFLIFTAGIGENSAEIRSRVLKGMGYLGFRLDEEKNAEATGESLISRKDSPVPVLLIPTNEEWMIASEAEELLTSEYISESSLTFLVDS</sequence>
<dbReference type="EMBL" id="JACHGJ010000013">
    <property type="protein sequence ID" value="MBB6482527.1"/>
    <property type="molecule type" value="Genomic_DNA"/>
</dbReference>
<dbReference type="UniPathway" id="UPA00340">
    <property type="reaction ID" value="UER00458"/>
</dbReference>
<dbReference type="CDD" id="cd24010">
    <property type="entry name" value="ASKHA_NBD_AcK_PK"/>
    <property type="match status" value="1"/>
</dbReference>
<evidence type="ECO:0000256" key="1">
    <source>
        <dbReference type="ARBA" id="ARBA00008748"/>
    </source>
</evidence>
<proteinExistence type="inferred from homology"/>
<dbReference type="GO" id="GO:0006085">
    <property type="term" value="P:acetyl-CoA biosynthetic process"/>
    <property type="evidence" value="ECO:0007669"/>
    <property type="project" value="UniProtKB-UniRule"/>
</dbReference>
<dbReference type="GO" id="GO:0008776">
    <property type="term" value="F:acetate kinase activity"/>
    <property type="evidence" value="ECO:0007669"/>
    <property type="project" value="UniProtKB-UniRule"/>
</dbReference>
<dbReference type="GO" id="GO:0000287">
    <property type="term" value="F:magnesium ion binding"/>
    <property type="evidence" value="ECO:0007669"/>
    <property type="project" value="UniProtKB-UniRule"/>
</dbReference>